<dbReference type="PANTHER" id="PTHR43396:SF3">
    <property type="entry name" value="FLAVOHEMOPROTEIN"/>
    <property type="match status" value="1"/>
</dbReference>
<dbReference type="EMBL" id="BKZW01000001">
    <property type="protein sequence ID" value="GER88234.1"/>
    <property type="molecule type" value="Genomic_DNA"/>
</dbReference>
<dbReference type="GO" id="GO:0005344">
    <property type="term" value="F:oxygen carrier activity"/>
    <property type="evidence" value="ECO:0007669"/>
    <property type="project" value="UniProtKB-KW"/>
</dbReference>
<dbReference type="GO" id="GO:0071500">
    <property type="term" value="P:cellular response to nitrosative stress"/>
    <property type="evidence" value="ECO:0007669"/>
    <property type="project" value="TreeGrafter"/>
</dbReference>
<evidence type="ECO:0000259" key="6">
    <source>
        <dbReference type="PROSITE" id="PS01033"/>
    </source>
</evidence>
<dbReference type="CDD" id="cd12131">
    <property type="entry name" value="HGbI-like"/>
    <property type="match status" value="1"/>
</dbReference>
<keyword evidence="5" id="KW-0813">Transport</keyword>
<dbReference type="InterPro" id="IPR000971">
    <property type="entry name" value="Globin"/>
</dbReference>
<keyword evidence="8" id="KW-1185">Reference proteome</keyword>
<organism evidence="7 8">
    <name type="scientific">Dictyobacter vulcani</name>
    <dbReference type="NCBI Taxonomy" id="2607529"/>
    <lineage>
        <taxon>Bacteria</taxon>
        <taxon>Bacillati</taxon>
        <taxon>Chloroflexota</taxon>
        <taxon>Ktedonobacteria</taxon>
        <taxon>Ktedonobacterales</taxon>
        <taxon>Dictyobacteraceae</taxon>
        <taxon>Dictyobacter</taxon>
    </lineage>
</organism>
<evidence type="ECO:0000256" key="3">
    <source>
        <dbReference type="ARBA" id="ARBA00022723"/>
    </source>
</evidence>
<keyword evidence="2 5" id="KW-0561">Oxygen transport</keyword>
<name>A0A5J4KFP8_9CHLR</name>
<protein>
    <submittedName>
        <fullName evidence="7">Flavohemoprotein</fullName>
    </submittedName>
</protein>
<comment type="similarity">
    <text evidence="5">Belongs to the globin family.</text>
</comment>
<evidence type="ECO:0000313" key="8">
    <source>
        <dbReference type="Proteomes" id="UP000326912"/>
    </source>
</evidence>
<gene>
    <name evidence="7" type="ORF">KDW_23960</name>
</gene>
<dbReference type="PANTHER" id="PTHR43396">
    <property type="entry name" value="FLAVOHEMOPROTEIN"/>
    <property type="match status" value="1"/>
</dbReference>
<accession>A0A5J4KFP8</accession>
<evidence type="ECO:0000256" key="4">
    <source>
        <dbReference type="ARBA" id="ARBA00023004"/>
    </source>
</evidence>
<dbReference type="SUPFAM" id="SSF46458">
    <property type="entry name" value="Globin-like"/>
    <property type="match status" value="1"/>
</dbReference>
<dbReference type="Pfam" id="PF00042">
    <property type="entry name" value="Globin"/>
    <property type="match status" value="1"/>
</dbReference>
<dbReference type="InterPro" id="IPR009050">
    <property type="entry name" value="Globin-like_sf"/>
</dbReference>
<dbReference type="GO" id="GO:0019825">
    <property type="term" value="F:oxygen binding"/>
    <property type="evidence" value="ECO:0007669"/>
    <property type="project" value="InterPro"/>
</dbReference>
<keyword evidence="1 5" id="KW-0349">Heme</keyword>
<keyword evidence="3" id="KW-0479">Metal-binding</keyword>
<evidence type="ECO:0000256" key="1">
    <source>
        <dbReference type="ARBA" id="ARBA00022617"/>
    </source>
</evidence>
<dbReference type="GO" id="GO:0046872">
    <property type="term" value="F:metal ion binding"/>
    <property type="evidence" value="ECO:0007669"/>
    <property type="project" value="UniProtKB-KW"/>
</dbReference>
<evidence type="ECO:0000256" key="5">
    <source>
        <dbReference type="RuleBase" id="RU000356"/>
    </source>
</evidence>
<proteinExistence type="inferred from homology"/>
<keyword evidence="4" id="KW-0408">Iron</keyword>
<evidence type="ECO:0000256" key="2">
    <source>
        <dbReference type="ARBA" id="ARBA00022621"/>
    </source>
</evidence>
<dbReference type="PROSITE" id="PS01033">
    <property type="entry name" value="GLOBIN"/>
    <property type="match status" value="1"/>
</dbReference>
<dbReference type="RefSeq" id="WP_162005160.1">
    <property type="nucleotide sequence ID" value="NZ_BKZW01000001.1"/>
</dbReference>
<feature type="domain" description="Globin" evidence="6">
    <location>
        <begin position="1"/>
        <end position="132"/>
    </location>
</feature>
<dbReference type="Proteomes" id="UP000326912">
    <property type="component" value="Unassembled WGS sequence"/>
</dbReference>
<evidence type="ECO:0000313" key="7">
    <source>
        <dbReference type="EMBL" id="GER88234.1"/>
    </source>
</evidence>
<dbReference type="GO" id="GO:0008941">
    <property type="term" value="F:nitric oxide dioxygenase NAD(P)H activity"/>
    <property type="evidence" value="ECO:0007669"/>
    <property type="project" value="TreeGrafter"/>
</dbReference>
<dbReference type="GO" id="GO:0071949">
    <property type="term" value="F:FAD binding"/>
    <property type="evidence" value="ECO:0007669"/>
    <property type="project" value="TreeGrafter"/>
</dbReference>
<dbReference type="Gene3D" id="1.10.490.10">
    <property type="entry name" value="Globins"/>
    <property type="match status" value="1"/>
</dbReference>
<dbReference type="AlphaFoldDB" id="A0A5J4KFP8"/>
<reference evidence="7 8" key="1">
    <citation type="submission" date="2019-10" db="EMBL/GenBank/DDBJ databases">
        <title>Dictyobacter vulcani sp. nov., within the class Ktedonobacteria, isolated from soil of volcanic Mt. Zao.</title>
        <authorList>
            <person name="Zheng Y."/>
            <person name="Wang C.M."/>
            <person name="Sakai Y."/>
            <person name="Abe K."/>
            <person name="Yokota A."/>
            <person name="Yabe S."/>
        </authorList>
    </citation>
    <scope>NUCLEOTIDE SEQUENCE [LARGE SCALE GENOMIC DNA]</scope>
    <source>
        <strain evidence="7 8">W12</strain>
    </source>
</reference>
<sequence length="135" mass="15366">MDVNMLKQSFEMVAPQKEVFAHSFYERLFSYYPATRPLFANTNMVRQEESLMATLAVVIAGVERGDNLTPTLHQLGDKHERYGAKPEHYPLVGGVLLETFHEYLGTRFTPAMQDAWSQAFELISGQMIEGSHRQA</sequence>
<dbReference type="InterPro" id="IPR012292">
    <property type="entry name" value="Globin/Proto"/>
</dbReference>
<dbReference type="GO" id="GO:0020037">
    <property type="term" value="F:heme binding"/>
    <property type="evidence" value="ECO:0007669"/>
    <property type="project" value="InterPro"/>
</dbReference>
<comment type="caution">
    <text evidence="7">The sequence shown here is derived from an EMBL/GenBank/DDBJ whole genome shotgun (WGS) entry which is preliminary data.</text>
</comment>
<dbReference type="GO" id="GO:0046210">
    <property type="term" value="P:nitric oxide catabolic process"/>
    <property type="evidence" value="ECO:0007669"/>
    <property type="project" value="TreeGrafter"/>
</dbReference>